<keyword evidence="8 10" id="KW-0807">Transducer</keyword>
<feature type="coiled-coil region" evidence="11">
    <location>
        <begin position="473"/>
        <end position="511"/>
    </location>
</feature>
<dbReference type="Gene3D" id="1.10.287.950">
    <property type="entry name" value="Methyl-accepting chemotaxis protein"/>
    <property type="match status" value="1"/>
</dbReference>
<gene>
    <name evidence="14" type="ORF">D7S86_08920</name>
</gene>
<dbReference type="InterPro" id="IPR003122">
    <property type="entry name" value="Tar_rcpt_lig-bd"/>
</dbReference>
<dbReference type="EMBL" id="RBZU01000003">
    <property type="protein sequence ID" value="RKP56493.1"/>
    <property type="molecule type" value="Genomic_DNA"/>
</dbReference>
<evidence type="ECO:0000256" key="9">
    <source>
        <dbReference type="ARBA" id="ARBA00029447"/>
    </source>
</evidence>
<dbReference type="FunFam" id="1.10.287.950:FF:000001">
    <property type="entry name" value="Methyl-accepting chemotaxis sensory transducer"/>
    <property type="match status" value="1"/>
</dbReference>
<keyword evidence="7 12" id="KW-0472">Membrane</keyword>
<evidence type="ECO:0000256" key="7">
    <source>
        <dbReference type="ARBA" id="ARBA00023136"/>
    </source>
</evidence>
<evidence type="ECO:0000259" key="13">
    <source>
        <dbReference type="PROSITE" id="PS50111"/>
    </source>
</evidence>
<evidence type="ECO:0000256" key="6">
    <source>
        <dbReference type="ARBA" id="ARBA00022989"/>
    </source>
</evidence>
<evidence type="ECO:0000256" key="4">
    <source>
        <dbReference type="ARBA" id="ARBA00022519"/>
    </source>
</evidence>
<dbReference type="PANTHER" id="PTHR43531:SF14">
    <property type="entry name" value="METHYL-ACCEPTING CHEMOTAXIS PROTEIN I-RELATED"/>
    <property type="match status" value="1"/>
</dbReference>
<evidence type="ECO:0000313" key="15">
    <source>
        <dbReference type="Proteomes" id="UP000270342"/>
    </source>
</evidence>
<accession>A0A494Y4R2</accession>
<dbReference type="GO" id="GO:0005886">
    <property type="term" value="C:plasma membrane"/>
    <property type="evidence" value="ECO:0007669"/>
    <property type="project" value="UniProtKB-SubCell"/>
</dbReference>
<comment type="caution">
    <text evidence="14">The sequence shown here is derived from an EMBL/GenBank/DDBJ whole genome shotgun (WGS) entry which is preliminary data.</text>
</comment>
<keyword evidence="5 12" id="KW-0812">Transmembrane</keyword>
<dbReference type="Pfam" id="PF00015">
    <property type="entry name" value="MCPsignal"/>
    <property type="match status" value="1"/>
</dbReference>
<keyword evidence="3" id="KW-0488">Methylation</keyword>
<dbReference type="RefSeq" id="WP_121085533.1">
    <property type="nucleotide sequence ID" value="NZ_RBZU01000003.1"/>
</dbReference>
<dbReference type="PROSITE" id="PS50111">
    <property type="entry name" value="CHEMOTAXIS_TRANSDUC_2"/>
    <property type="match status" value="1"/>
</dbReference>
<keyword evidence="15" id="KW-1185">Reference proteome</keyword>
<proteinExistence type="inferred from homology"/>
<sequence length="517" mass="55049">MSNGNWTVRARLYGVIGVATLVLIVVGALGLSGLSRADAALEQIYEGRAKAIERISSIDELIAESRFAISDAVLDPSAAKSKATAELMNRNAPLIASLFEQYRHYPLSDDEARLADQFAKDYGTLEKDGLGPAAAFLAAGNLSEAQWTIEKTVEPQTLKVKKEAAELRQLQIDQGQAEYALTRGAATRVRWFVGASIVLGASFTAWICWLLGRTLFTQLGGEPDYVADIAREISHGNLSVEVHTRAGDQSSVVYDMKLMRDKLTTMVREIKQSAESIALAAGEIAAGNRDLTARTEEHAANIERTATNMGQIVAIVKQNADNALQATQLAERATLQARNGNDAVVEAVSRMETLTAHSHKIGTITSVIEGIAFQTNLLALNAAVEAARAGGAGRGFAVVASEVRALARRSADAAKEIAILIGNTTHEVDTGSDTVRQAGGTIEQMMRSVRDVATLIDEISTASNEQSTGLDAINSAVAQMDEVTQQNAALVEQATAAAHALDEQAVNLNRAVAVFVV</sequence>
<dbReference type="InterPro" id="IPR004090">
    <property type="entry name" value="Chemotax_Me-accpt_rcpt"/>
</dbReference>
<evidence type="ECO:0000256" key="1">
    <source>
        <dbReference type="ARBA" id="ARBA00004429"/>
    </source>
</evidence>
<dbReference type="PANTHER" id="PTHR43531">
    <property type="entry name" value="PROTEIN ICFG"/>
    <property type="match status" value="1"/>
</dbReference>
<organism evidence="14 15">
    <name type="scientific">Pararobbsia silviterrae</name>
    <dbReference type="NCBI Taxonomy" id="1792498"/>
    <lineage>
        <taxon>Bacteria</taxon>
        <taxon>Pseudomonadati</taxon>
        <taxon>Pseudomonadota</taxon>
        <taxon>Betaproteobacteria</taxon>
        <taxon>Burkholderiales</taxon>
        <taxon>Burkholderiaceae</taxon>
        <taxon>Pararobbsia</taxon>
    </lineage>
</organism>
<dbReference type="OrthoDB" id="9035482at2"/>
<comment type="subcellular location">
    <subcellularLocation>
        <location evidence="1">Cell inner membrane</location>
        <topology evidence="1">Multi-pass membrane protein</topology>
    </subcellularLocation>
</comment>
<name>A0A494Y4R2_9BURK</name>
<dbReference type="SMART" id="SM00283">
    <property type="entry name" value="MA"/>
    <property type="match status" value="1"/>
</dbReference>
<comment type="similarity">
    <text evidence="9">Belongs to the methyl-accepting chemotaxis (MCP) protein family.</text>
</comment>
<evidence type="ECO:0000256" key="11">
    <source>
        <dbReference type="SAM" id="Coils"/>
    </source>
</evidence>
<evidence type="ECO:0000256" key="5">
    <source>
        <dbReference type="ARBA" id="ARBA00022692"/>
    </source>
</evidence>
<dbReference type="InterPro" id="IPR004089">
    <property type="entry name" value="MCPsignal_dom"/>
</dbReference>
<evidence type="ECO:0000256" key="3">
    <source>
        <dbReference type="ARBA" id="ARBA00022481"/>
    </source>
</evidence>
<dbReference type="Pfam" id="PF02203">
    <property type="entry name" value="TarH"/>
    <property type="match status" value="1"/>
</dbReference>
<dbReference type="InterPro" id="IPR051310">
    <property type="entry name" value="MCP_chemotaxis"/>
</dbReference>
<dbReference type="GO" id="GO:0006935">
    <property type="term" value="P:chemotaxis"/>
    <property type="evidence" value="ECO:0007669"/>
    <property type="project" value="InterPro"/>
</dbReference>
<feature type="domain" description="Methyl-accepting transducer" evidence="13">
    <location>
        <begin position="273"/>
        <end position="502"/>
    </location>
</feature>
<reference evidence="14 15" key="1">
    <citation type="submission" date="2018-10" db="EMBL/GenBank/DDBJ databases">
        <title>Robbsia sp. DHC34, isolated from soil.</title>
        <authorList>
            <person name="Gao Z.-H."/>
            <person name="Qiu L.-H."/>
        </authorList>
    </citation>
    <scope>NUCLEOTIDE SEQUENCE [LARGE SCALE GENOMIC DNA]</scope>
    <source>
        <strain evidence="14 15">DHC34</strain>
    </source>
</reference>
<keyword evidence="11" id="KW-0175">Coiled coil</keyword>
<dbReference type="GO" id="GO:0007165">
    <property type="term" value="P:signal transduction"/>
    <property type="evidence" value="ECO:0007669"/>
    <property type="project" value="UniProtKB-KW"/>
</dbReference>
<dbReference type="SUPFAM" id="SSF58104">
    <property type="entry name" value="Methyl-accepting chemotaxis protein (MCP) signaling domain"/>
    <property type="match status" value="1"/>
</dbReference>
<keyword evidence="6 12" id="KW-1133">Transmembrane helix</keyword>
<dbReference type="PRINTS" id="PR00260">
    <property type="entry name" value="CHEMTRNSDUCR"/>
</dbReference>
<evidence type="ECO:0000256" key="10">
    <source>
        <dbReference type="PROSITE-ProRule" id="PRU00284"/>
    </source>
</evidence>
<evidence type="ECO:0000256" key="12">
    <source>
        <dbReference type="SAM" id="Phobius"/>
    </source>
</evidence>
<protein>
    <submittedName>
        <fullName evidence="14">Methyl-accepting chemotaxis protein</fullName>
    </submittedName>
</protein>
<keyword evidence="2" id="KW-1003">Cell membrane</keyword>
<evidence type="ECO:0000256" key="2">
    <source>
        <dbReference type="ARBA" id="ARBA00022475"/>
    </source>
</evidence>
<evidence type="ECO:0000313" key="14">
    <source>
        <dbReference type="EMBL" id="RKP56493.1"/>
    </source>
</evidence>
<dbReference type="AlphaFoldDB" id="A0A494Y4R2"/>
<dbReference type="GO" id="GO:0004888">
    <property type="term" value="F:transmembrane signaling receptor activity"/>
    <property type="evidence" value="ECO:0007669"/>
    <property type="project" value="InterPro"/>
</dbReference>
<keyword evidence="4" id="KW-0997">Cell inner membrane</keyword>
<dbReference type="Proteomes" id="UP000270342">
    <property type="component" value="Unassembled WGS sequence"/>
</dbReference>
<feature type="transmembrane region" description="Helical" evidence="12">
    <location>
        <begin position="12"/>
        <end position="34"/>
    </location>
</feature>
<evidence type="ECO:0000256" key="8">
    <source>
        <dbReference type="ARBA" id="ARBA00023224"/>
    </source>
</evidence>